<feature type="region of interest" description="Disordered" evidence="1">
    <location>
        <begin position="1"/>
        <end position="22"/>
    </location>
</feature>
<accession>A0A7W3LZX2</accession>
<evidence type="ECO:0000256" key="2">
    <source>
        <dbReference type="SAM" id="Phobius"/>
    </source>
</evidence>
<evidence type="ECO:0000313" key="4">
    <source>
        <dbReference type="Proteomes" id="UP000572680"/>
    </source>
</evidence>
<evidence type="ECO:0000313" key="3">
    <source>
        <dbReference type="EMBL" id="MBA8957270.1"/>
    </source>
</evidence>
<feature type="compositionally biased region" description="Basic and acidic residues" evidence="1">
    <location>
        <begin position="131"/>
        <end position="143"/>
    </location>
</feature>
<dbReference type="Proteomes" id="UP000572680">
    <property type="component" value="Unassembled WGS sequence"/>
</dbReference>
<gene>
    <name evidence="3" type="ORF">HNR61_008963</name>
</gene>
<sequence>MRSSPSLPPSGYTRALPRPPRSRLPWTATAVAAGTAAVAVAAVLALPGDRPPRSLTAGGGPTAGVAGAATEGTAGTPVAPGGPAPARTDVPSLLPRTGTAARPPARPPARTPARTPGHASGHASGRAPDAAPERAGKAAEPGRRPVRKPRRAARPAAVPAWARAECARRFPGDPVRRRFCAAALAGFRDGVPRR</sequence>
<feature type="transmembrane region" description="Helical" evidence="2">
    <location>
        <begin position="26"/>
        <end position="46"/>
    </location>
</feature>
<evidence type="ECO:0000256" key="1">
    <source>
        <dbReference type="SAM" id="MobiDB-lite"/>
    </source>
</evidence>
<keyword evidence="2" id="KW-0472">Membrane</keyword>
<proteinExistence type="predicted"/>
<keyword evidence="2" id="KW-0812">Transmembrane</keyword>
<protein>
    <submittedName>
        <fullName evidence="3">Uncharacterized protein</fullName>
    </submittedName>
</protein>
<name>A0A7W3LZX2_ACTNM</name>
<dbReference type="EMBL" id="JACJIA010000021">
    <property type="protein sequence ID" value="MBA8957270.1"/>
    <property type="molecule type" value="Genomic_DNA"/>
</dbReference>
<feature type="compositionally biased region" description="Basic residues" evidence="1">
    <location>
        <begin position="144"/>
        <end position="153"/>
    </location>
</feature>
<keyword evidence="2" id="KW-1133">Transmembrane helix</keyword>
<dbReference type="AlphaFoldDB" id="A0A7W3LZX2"/>
<feature type="compositionally biased region" description="Low complexity" evidence="1">
    <location>
        <begin position="63"/>
        <end position="86"/>
    </location>
</feature>
<keyword evidence="4" id="KW-1185">Reference proteome</keyword>
<feature type="region of interest" description="Disordered" evidence="1">
    <location>
        <begin position="48"/>
        <end position="161"/>
    </location>
</feature>
<dbReference type="RefSeq" id="WP_182849103.1">
    <property type="nucleotide sequence ID" value="NZ_JACJIA010000021.1"/>
</dbReference>
<reference evidence="3 4" key="1">
    <citation type="submission" date="2020-08" db="EMBL/GenBank/DDBJ databases">
        <title>Genomic Encyclopedia of Type Strains, Phase IV (KMG-IV): sequencing the most valuable type-strain genomes for metagenomic binning, comparative biology and taxonomic classification.</title>
        <authorList>
            <person name="Goeker M."/>
        </authorList>
    </citation>
    <scope>NUCLEOTIDE SEQUENCE [LARGE SCALE GENOMIC DNA]</scope>
    <source>
        <strain evidence="3 4">DSM 44197</strain>
    </source>
</reference>
<comment type="caution">
    <text evidence="3">The sequence shown here is derived from an EMBL/GenBank/DDBJ whole genome shotgun (WGS) entry which is preliminary data.</text>
</comment>
<organism evidence="3 4">
    <name type="scientific">Actinomadura namibiensis</name>
    <dbReference type="NCBI Taxonomy" id="182080"/>
    <lineage>
        <taxon>Bacteria</taxon>
        <taxon>Bacillati</taxon>
        <taxon>Actinomycetota</taxon>
        <taxon>Actinomycetes</taxon>
        <taxon>Streptosporangiales</taxon>
        <taxon>Thermomonosporaceae</taxon>
        <taxon>Actinomadura</taxon>
    </lineage>
</organism>